<accession>A0A562LYC6</accession>
<protein>
    <recommendedName>
        <fullName evidence="7">Cytochrome c-type biogenesis protein</fullName>
    </recommendedName>
</protein>
<evidence type="ECO:0000259" key="9">
    <source>
        <dbReference type="Pfam" id="PF03918"/>
    </source>
</evidence>
<keyword evidence="4 7" id="KW-0732">Signal</keyword>
<dbReference type="Proteomes" id="UP000316471">
    <property type="component" value="Unassembled WGS sequence"/>
</dbReference>
<comment type="function">
    <text evidence="7">Possible subunit of a heme lyase.</text>
</comment>
<dbReference type="InterPro" id="IPR051263">
    <property type="entry name" value="C-type_cytochrome_biogenesis"/>
</dbReference>
<dbReference type="InterPro" id="IPR038297">
    <property type="entry name" value="CcmH/CycL/NrfF/Ccl2_sf"/>
</dbReference>
<keyword evidence="7" id="KW-0812">Transmembrane</keyword>
<keyword evidence="7" id="KW-0472">Membrane</keyword>
<dbReference type="Pfam" id="PF03918">
    <property type="entry name" value="CcmH"/>
    <property type="match status" value="1"/>
</dbReference>
<dbReference type="AlphaFoldDB" id="A0A562LYC6"/>
<evidence type="ECO:0000256" key="2">
    <source>
        <dbReference type="ARBA" id="ARBA00022617"/>
    </source>
</evidence>
<dbReference type="FunFam" id="1.10.8.640:FF:000001">
    <property type="entry name" value="Cytochrome c-type biogenesis protein"/>
    <property type="match status" value="1"/>
</dbReference>
<evidence type="ECO:0000256" key="4">
    <source>
        <dbReference type="ARBA" id="ARBA00022729"/>
    </source>
</evidence>
<dbReference type="InterPro" id="IPR005616">
    <property type="entry name" value="CcmH/CycL/Ccl2/NrfF_N"/>
</dbReference>
<evidence type="ECO:0000256" key="5">
    <source>
        <dbReference type="ARBA" id="ARBA00022748"/>
    </source>
</evidence>
<evidence type="ECO:0000256" key="1">
    <source>
        <dbReference type="ARBA" id="ARBA00010342"/>
    </source>
</evidence>
<evidence type="ECO:0000256" key="6">
    <source>
        <dbReference type="ARBA" id="ARBA00023004"/>
    </source>
</evidence>
<keyword evidence="2 7" id="KW-0349">Heme</keyword>
<keyword evidence="5" id="KW-0201">Cytochrome c-type biogenesis</keyword>
<dbReference type="GO" id="GO:0017004">
    <property type="term" value="P:cytochrome complex assembly"/>
    <property type="evidence" value="ECO:0007669"/>
    <property type="project" value="UniProtKB-KW"/>
</dbReference>
<evidence type="ECO:0000256" key="3">
    <source>
        <dbReference type="ARBA" id="ARBA00022723"/>
    </source>
</evidence>
<dbReference type="GO" id="GO:0046872">
    <property type="term" value="F:metal ion binding"/>
    <property type="evidence" value="ECO:0007669"/>
    <property type="project" value="UniProtKB-KW"/>
</dbReference>
<comment type="similarity">
    <text evidence="1 7">Belongs to the CcmH/CycL/Ccl2/NrfF family.</text>
</comment>
<evidence type="ECO:0000313" key="11">
    <source>
        <dbReference type="Proteomes" id="UP000316471"/>
    </source>
</evidence>
<comment type="caution">
    <text evidence="10">The sequence shown here is derived from an EMBL/GenBank/DDBJ whole genome shotgun (WGS) entry which is preliminary data.</text>
</comment>
<evidence type="ECO:0000256" key="7">
    <source>
        <dbReference type="RuleBase" id="RU364112"/>
    </source>
</evidence>
<feature type="transmembrane region" description="Helical" evidence="7">
    <location>
        <begin position="145"/>
        <end position="166"/>
    </location>
</feature>
<evidence type="ECO:0000313" key="10">
    <source>
        <dbReference type="EMBL" id="TWI12620.1"/>
    </source>
</evidence>
<organism evidence="10 11">
    <name type="scientific">Aerolutibacter ruishenii</name>
    <dbReference type="NCBI Taxonomy" id="686800"/>
    <lineage>
        <taxon>Bacteria</taxon>
        <taxon>Pseudomonadati</taxon>
        <taxon>Pseudomonadota</taxon>
        <taxon>Gammaproteobacteria</taxon>
        <taxon>Lysobacterales</taxon>
        <taxon>Lysobacteraceae</taxon>
        <taxon>Aerolutibacter</taxon>
    </lineage>
</organism>
<keyword evidence="7" id="KW-1133">Transmembrane helix</keyword>
<dbReference type="EMBL" id="VLKP01000003">
    <property type="protein sequence ID" value="TWI12620.1"/>
    <property type="molecule type" value="Genomic_DNA"/>
</dbReference>
<dbReference type="Gene3D" id="1.10.8.640">
    <property type="entry name" value="Cytochrome C biogenesis protein"/>
    <property type="match status" value="1"/>
</dbReference>
<reference evidence="10 11" key="1">
    <citation type="journal article" date="2015" name="Stand. Genomic Sci.">
        <title>Genomic Encyclopedia of Bacterial and Archaeal Type Strains, Phase III: the genomes of soil and plant-associated and newly described type strains.</title>
        <authorList>
            <person name="Whitman W.B."/>
            <person name="Woyke T."/>
            <person name="Klenk H.P."/>
            <person name="Zhou Y."/>
            <person name="Lilburn T.G."/>
            <person name="Beck B.J."/>
            <person name="De Vos P."/>
            <person name="Vandamme P."/>
            <person name="Eisen J.A."/>
            <person name="Garrity G."/>
            <person name="Hugenholtz P."/>
            <person name="Kyrpides N.C."/>
        </authorList>
    </citation>
    <scope>NUCLEOTIDE SEQUENCE [LARGE SCALE GENOMIC DNA]</scope>
    <source>
        <strain evidence="10 11">CGMCC 1.10136</strain>
    </source>
</reference>
<feature type="domain" description="CcmH/CycL/Ccl2/NrfF N-terminal" evidence="9">
    <location>
        <begin position="58"/>
        <end position="177"/>
    </location>
</feature>
<gene>
    <name evidence="10" type="ORF">IP93_00965</name>
</gene>
<evidence type="ECO:0000256" key="8">
    <source>
        <dbReference type="SAM" id="MobiDB-lite"/>
    </source>
</evidence>
<dbReference type="GO" id="GO:0005886">
    <property type="term" value="C:plasma membrane"/>
    <property type="evidence" value="ECO:0007669"/>
    <property type="project" value="TreeGrafter"/>
</dbReference>
<name>A0A562LYC6_9GAMM</name>
<dbReference type="PANTHER" id="PTHR47870">
    <property type="entry name" value="CYTOCHROME C-TYPE BIOGENESIS PROTEIN CCMH"/>
    <property type="match status" value="1"/>
</dbReference>
<dbReference type="PANTHER" id="PTHR47870:SF1">
    <property type="entry name" value="CYTOCHROME C-TYPE BIOGENESIS PROTEIN CCMH"/>
    <property type="match status" value="1"/>
</dbReference>
<keyword evidence="3 7" id="KW-0479">Metal-binding</keyword>
<keyword evidence="11" id="KW-1185">Reference proteome</keyword>
<keyword evidence="6 7" id="KW-0408">Iron</keyword>
<feature type="region of interest" description="Disordered" evidence="8">
    <location>
        <begin position="171"/>
        <end position="197"/>
    </location>
</feature>
<sequence>MTTGIVFRPCMPASKATTASGRCAPDVAAKSRRNVLPVLALAALLLSALLAPNPARAQVAADPAPIQFNGEAEEARFHALVSELRCVMCQNQSLADSNAQIAVDLRHEVLSLMRRGKSNAEIKDFLVARYGEFVLYRPQVESKTWLLWFGPAVVLLAGGLVVAGIVRRRSTQQRTKAQPGDPTRSTPANTPEDDQEW</sequence>
<dbReference type="CDD" id="cd16378">
    <property type="entry name" value="CcmH_N"/>
    <property type="match status" value="1"/>
</dbReference>
<proteinExistence type="inferred from homology"/>